<proteinExistence type="predicted"/>
<keyword evidence="4" id="KW-1185">Reference proteome</keyword>
<dbReference type="SUPFAM" id="SSF53254">
    <property type="entry name" value="Phosphoglycerate mutase-like"/>
    <property type="match status" value="1"/>
</dbReference>
<dbReference type="AlphaFoldDB" id="A0A3P1VEQ0"/>
<organism evidence="3 4">
    <name type="scientific">Streptococcus minor</name>
    <dbReference type="NCBI Taxonomy" id="229549"/>
    <lineage>
        <taxon>Bacteria</taxon>
        <taxon>Bacillati</taxon>
        <taxon>Bacillota</taxon>
        <taxon>Bacilli</taxon>
        <taxon>Lactobacillales</taxon>
        <taxon>Streptococcaceae</taxon>
        <taxon>Streptococcus</taxon>
    </lineage>
</organism>
<comment type="caution">
    <text evidence="3">The sequence shown here is derived from an EMBL/GenBank/DDBJ whole genome shotgun (WGS) entry which is preliminary data.</text>
</comment>
<dbReference type="RefSeq" id="WP_124776254.1">
    <property type="nucleotide sequence ID" value="NZ_RQZA01000002.1"/>
</dbReference>
<dbReference type="GO" id="GO:0005737">
    <property type="term" value="C:cytoplasm"/>
    <property type="evidence" value="ECO:0007669"/>
    <property type="project" value="TreeGrafter"/>
</dbReference>
<dbReference type="PANTHER" id="PTHR48100:SF1">
    <property type="entry name" value="HISTIDINE PHOSPHATASE FAMILY PROTEIN-RELATED"/>
    <property type="match status" value="1"/>
</dbReference>
<evidence type="ECO:0000313" key="3">
    <source>
        <dbReference type="EMBL" id="RRD31935.1"/>
    </source>
</evidence>
<dbReference type="InterPro" id="IPR013078">
    <property type="entry name" value="His_Pase_superF_clade-1"/>
</dbReference>
<sequence>MKIYFIRHGKTQWNLEGRFQGYSGDSDLLPEAIEEVQLLGQHLETVPFDRIFSSDLKRAHTTAEFLHQANHYSAIVETTPQLREWNFGRLEGTKIRLLQDIYPQQYSALKNNLAQFKSDMFGAETVYQATQRIIQFVKSLKDSQAETVLIVSHGAILTASIQSLLGFSPAQLRQRGGLDNASITILETQNFEDFTEISWNDTSYKLTEVISVAAS</sequence>
<dbReference type="InterPro" id="IPR029033">
    <property type="entry name" value="His_PPase_superfam"/>
</dbReference>
<gene>
    <name evidence="3" type="ORF">EII38_04065</name>
</gene>
<protein>
    <submittedName>
        <fullName evidence="3">Histidine phosphatase family protein</fullName>
    </submittedName>
</protein>
<feature type="binding site" evidence="2">
    <location>
        <begin position="7"/>
        <end position="14"/>
    </location>
    <ligand>
        <name>substrate</name>
    </ligand>
</feature>
<dbReference type="SMART" id="SM00855">
    <property type="entry name" value="PGAM"/>
    <property type="match status" value="1"/>
</dbReference>
<dbReference type="Proteomes" id="UP000281771">
    <property type="component" value="Unassembled WGS sequence"/>
</dbReference>
<accession>A0A3P1VEQ0</accession>
<reference evidence="3 4" key="1">
    <citation type="submission" date="2018-11" db="EMBL/GenBank/DDBJ databases">
        <title>Genomes From Bacteria Associated with the Canine Oral Cavity: a Test Case for Automated Genome-Based Taxonomic Assignment.</title>
        <authorList>
            <person name="Coil D.A."/>
            <person name="Jospin G."/>
            <person name="Darling A.E."/>
            <person name="Wallis C."/>
            <person name="Davis I.J."/>
            <person name="Harris S."/>
            <person name="Eisen J.A."/>
            <person name="Holcombe L.J."/>
            <person name="O'Flynn C."/>
        </authorList>
    </citation>
    <scope>NUCLEOTIDE SEQUENCE [LARGE SCALE GENOMIC DNA]</scope>
    <source>
        <strain evidence="3 4">OH4621_COT-116</strain>
    </source>
</reference>
<evidence type="ECO:0000313" key="4">
    <source>
        <dbReference type="Proteomes" id="UP000281771"/>
    </source>
</evidence>
<dbReference type="EMBL" id="RQZA01000002">
    <property type="protein sequence ID" value="RRD31935.1"/>
    <property type="molecule type" value="Genomic_DNA"/>
</dbReference>
<dbReference type="PANTHER" id="PTHR48100">
    <property type="entry name" value="BROAD-SPECIFICITY PHOSPHATASE YOR283W-RELATED"/>
    <property type="match status" value="1"/>
</dbReference>
<feature type="binding site" evidence="2">
    <location>
        <position position="58"/>
    </location>
    <ligand>
        <name>substrate</name>
    </ligand>
</feature>
<dbReference type="InterPro" id="IPR050275">
    <property type="entry name" value="PGM_Phosphatase"/>
</dbReference>
<name>A0A3P1VEQ0_9STRE</name>
<dbReference type="Pfam" id="PF00300">
    <property type="entry name" value="His_Phos_1"/>
    <property type="match status" value="1"/>
</dbReference>
<feature type="active site" description="Tele-phosphohistidine intermediate" evidence="1">
    <location>
        <position position="8"/>
    </location>
</feature>
<dbReference type="Gene3D" id="3.40.50.1240">
    <property type="entry name" value="Phosphoglycerate mutase-like"/>
    <property type="match status" value="1"/>
</dbReference>
<dbReference type="GO" id="GO:0016791">
    <property type="term" value="F:phosphatase activity"/>
    <property type="evidence" value="ECO:0007669"/>
    <property type="project" value="TreeGrafter"/>
</dbReference>
<evidence type="ECO:0000256" key="1">
    <source>
        <dbReference type="PIRSR" id="PIRSR613078-1"/>
    </source>
</evidence>
<dbReference type="STRING" id="1123309.GCA_000377005_01169"/>
<feature type="active site" description="Proton donor/acceptor" evidence="1">
    <location>
        <position position="84"/>
    </location>
</feature>
<evidence type="ECO:0000256" key="2">
    <source>
        <dbReference type="PIRSR" id="PIRSR613078-2"/>
    </source>
</evidence>
<dbReference type="CDD" id="cd07067">
    <property type="entry name" value="HP_PGM_like"/>
    <property type="match status" value="1"/>
</dbReference>